<evidence type="ECO:0000313" key="2">
    <source>
        <dbReference type="EMBL" id="SMQ69501.1"/>
    </source>
</evidence>
<accession>A0A1Y6F7G9</accession>
<dbReference type="InterPro" id="IPR005122">
    <property type="entry name" value="Uracil-DNA_glycosylase-like"/>
</dbReference>
<dbReference type="AlphaFoldDB" id="A0A1Y6F7G9"/>
<dbReference type="EMBL" id="FXWG01000002">
    <property type="protein sequence ID" value="SMQ69501.1"/>
    <property type="molecule type" value="Genomic_DNA"/>
</dbReference>
<proteinExistence type="predicted"/>
<evidence type="ECO:0000259" key="1">
    <source>
        <dbReference type="Pfam" id="PF03167"/>
    </source>
</evidence>
<dbReference type="Proteomes" id="UP000194420">
    <property type="component" value="Unassembled WGS sequence"/>
</dbReference>
<dbReference type="SUPFAM" id="SSF52141">
    <property type="entry name" value="Uracil-DNA glycosylase-like"/>
    <property type="match status" value="1"/>
</dbReference>
<gene>
    <name evidence="2" type="ORF">SAMN06297468_1688</name>
</gene>
<dbReference type="InterPro" id="IPR036895">
    <property type="entry name" value="Uracil-DNA_glycosylase-like_sf"/>
</dbReference>
<dbReference type="Gene3D" id="3.40.470.10">
    <property type="entry name" value="Uracil-DNA glycosylase-like domain"/>
    <property type="match status" value="1"/>
</dbReference>
<protein>
    <submittedName>
        <fullName evidence="2">Uracil DNA glycosylase superfamily protein</fullName>
    </submittedName>
</protein>
<name>A0A1Y6F7G9_9SPHN</name>
<reference evidence="3" key="1">
    <citation type="submission" date="2017-04" db="EMBL/GenBank/DDBJ databases">
        <authorList>
            <person name="Varghese N."/>
            <person name="Submissions S."/>
        </authorList>
    </citation>
    <scope>NUCLEOTIDE SEQUENCE [LARGE SCALE GENOMIC DNA]</scope>
</reference>
<sequence length="248" mass="27554">MGLRAEAVCGAAEREAVSWDGVPLGIREELDALPADILSRSGKVFYVGAEALQKHSQIYLLGLNPGGDPDDRLGGSTIGQDLKAFRERKAPWSAYADESWRGRPPGTWGMQPRILHLLRGLEANLRFTPASNVVFVRSRRENDLEREKEDLLRACWPVHQAVIDSLRVRVVVCLGQTAGRWVREQLDAHQHVDWFKETNGRGWASHTHQGADGRQVVSVTHPSIANWCNPDADPTSLVVRAMKRANTG</sequence>
<organism evidence="2 3">
    <name type="scientific">Altererythrobacter xiamenensis</name>
    <dbReference type="NCBI Taxonomy" id="1316679"/>
    <lineage>
        <taxon>Bacteria</taxon>
        <taxon>Pseudomonadati</taxon>
        <taxon>Pseudomonadota</taxon>
        <taxon>Alphaproteobacteria</taxon>
        <taxon>Sphingomonadales</taxon>
        <taxon>Erythrobacteraceae</taxon>
        <taxon>Altererythrobacter</taxon>
    </lineage>
</organism>
<feature type="domain" description="Uracil-DNA glycosylase-like" evidence="1">
    <location>
        <begin position="131"/>
        <end position="229"/>
    </location>
</feature>
<evidence type="ECO:0000313" key="3">
    <source>
        <dbReference type="Proteomes" id="UP000194420"/>
    </source>
</evidence>
<dbReference type="Pfam" id="PF03167">
    <property type="entry name" value="UDG"/>
    <property type="match status" value="1"/>
</dbReference>
<keyword evidence="3" id="KW-1185">Reference proteome</keyword>